<dbReference type="NCBIfam" id="TIGR01600">
    <property type="entry name" value="phage_tail_L"/>
    <property type="match status" value="1"/>
</dbReference>
<dbReference type="RefSeq" id="WP_153383143.1">
    <property type="nucleotide sequence ID" value="NZ_CAXAOS010000016.1"/>
</dbReference>
<accession>A0A7X1Y3G0</accession>
<gene>
    <name evidence="1" type="ORF">GHO29_24330</name>
</gene>
<dbReference type="GO" id="GO:0046718">
    <property type="term" value="P:symbiont entry into host cell"/>
    <property type="evidence" value="ECO:0007669"/>
    <property type="project" value="InterPro"/>
</dbReference>
<evidence type="ECO:0000313" key="2">
    <source>
        <dbReference type="Proteomes" id="UP000437970"/>
    </source>
</evidence>
<dbReference type="InterPro" id="IPR006487">
    <property type="entry name" value="Phage_lambda_L"/>
</dbReference>
<dbReference type="AlphaFoldDB" id="A0A7X1Y3G0"/>
<dbReference type="Pfam" id="PF05100">
    <property type="entry name" value="Phage_tail_L"/>
    <property type="match status" value="1"/>
</dbReference>
<name>A0A7X1Y3G0_9PSED</name>
<evidence type="ECO:0000313" key="1">
    <source>
        <dbReference type="EMBL" id="MQU29581.1"/>
    </source>
</evidence>
<dbReference type="GO" id="GO:0030430">
    <property type="term" value="C:host cell cytoplasm"/>
    <property type="evidence" value="ECO:0007669"/>
    <property type="project" value="InterPro"/>
</dbReference>
<comment type="caution">
    <text evidence="1">The sequence shown here is derived from an EMBL/GenBank/DDBJ whole genome shotgun (WGS) entry which is preliminary data.</text>
</comment>
<protein>
    <submittedName>
        <fullName evidence="1">Phage minor tail protein L</fullName>
    </submittedName>
</protein>
<dbReference type="GO" id="GO:0051536">
    <property type="term" value="F:iron-sulfur cluster binding"/>
    <property type="evidence" value="ECO:0007669"/>
    <property type="project" value="InterPro"/>
</dbReference>
<dbReference type="Proteomes" id="UP000437970">
    <property type="component" value="Unassembled WGS sequence"/>
</dbReference>
<dbReference type="EMBL" id="WIVW01000083">
    <property type="protein sequence ID" value="MQU29581.1"/>
    <property type="molecule type" value="Genomic_DNA"/>
</dbReference>
<proteinExistence type="predicted"/>
<reference evidence="1 2" key="1">
    <citation type="submission" date="2019-10" db="EMBL/GenBank/DDBJ databases">
        <title>Evaluation of single-gene subtyping targets for Pseudomonas.</title>
        <authorList>
            <person name="Reichler S.J."/>
            <person name="Orsi R.H."/>
            <person name="Wiedmann M."/>
            <person name="Martin N.H."/>
            <person name="Murphy S.I."/>
        </authorList>
    </citation>
    <scope>NUCLEOTIDE SEQUENCE [LARGE SCALE GENOMIC DNA]</scope>
    <source>
        <strain evidence="1 2">FSL R10-1984</strain>
    </source>
</reference>
<sequence>MITADDQKLEPGSLIQLVELDGESRGMGTLRYHAHQQPGPIIWKGERYEPRPFEVSGFGRGLEGNTSAPTLKLGNLDGVITALCLNFHQLSGVRLTVRETYAKYLDAANFPEGNPEASPMERLNISYINQALSLSRQEVTFECASPTAIKGQMLPGGQLMNRCEWCLWGEYRGEDCNYTGVLLFDLDGNPVTDPALDRCGGRVSDCERRHGKGNPLPFGGTPATSLGE</sequence>
<organism evidence="1 2">
    <name type="scientific">Pseudomonas helleri</name>
    <dbReference type="NCBI Taxonomy" id="1608996"/>
    <lineage>
        <taxon>Bacteria</taxon>
        <taxon>Pseudomonadati</taxon>
        <taxon>Pseudomonadota</taxon>
        <taxon>Gammaproteobacteria</taxon>
        <taxon>Pseudomonadales</taxon>
        <taxon>Pseudomonadaceae</taxon>
        <taxon>Pseudomonas</taxon>
    </lineage>
</organism>